<comment type="caution">
    <text evidence="3">The sequence shown here is derived from an EMBL/GenBank/DDBJ whole genome shotgun (WGS) entry which is preliminary data.</text>
</comment>
<evidence type="ECO:0000256" key="1">
    <source>
        <dbReference type="SAM" id="MobiDB-lite"/>
    </source>
</evidence>
<feature type="region of interest" description="Disordered" evidence="1">
    <location>
        <begin position="1473"/>
        <end position="1523"/>
    </location>
</feature>
<evidence type="ECO:0000313" key="4">
    <source>
        <dbReference type="Proteomes" id="UP000749559"/>
    </source>
</evidence>
<keyword evidence="4" id="KW-1185">Reference proteome</keyword>
<feature type="compositionally biased region" description="Basic and acidic residues" evidence="1">
    <location>
        <begin position="972"/>
        <end position="984"/>
    </location>
</feature>
<protein>
    <recommendedName>
        <fullName evidence="2">Myb-like domain-containing protein</fullName>
    </recommendedName>
</protein>
<dbReference type="Pfam" id="PF09133">
    <property type="entry name" value="SANTA"/>
    <property type="match status" value="1"/>
</dbReference>
<feature type="compositionally biased region" description="Polar residues" evidence="1">
    <location>
        <begin position="647"/>
        <end position="658"/>
    </location>
</feature>
<feature type="compositionally biased region" description="Acidic residues" evidence="1">
    <location>
        <begin position="575"/>
        <end position="587"/>
    </location>
</feature>
<feature type="compositionally biased region" description="Basic residues" evidence="1">
    <location>
        <begin position="1042"/>
        <end position="1053"/>
    </location>
</feature>
<organism evidence="3 4">
    <name type="scientific">Owenia fusiformis</name>
    <name type="common">Polychaete worm</name>
    <dbReference type="NCBI Taxonomy" id="6347"/>
    <lineage>
        <taxon>Eukaryota</taxon>
        <taxon>Metazoa</taxon>
        <taxon>Spiralia</taxon>
        <taxon>Lophotrochozoa</taxon>
        <taxon>Annelida</taxon>
        <taxon>Polychaeta</taxon>
        <taxon>Sedentaria</taxon>
        <taxon>Canalipalpata</taxon>
        <taxon>Sabellida</taxon>
        <taxon>Oweniida</taxon>
        <taxon>Oweniidae</taxon>
        <taxon>Owenia</taxon>
    </lineage>
</organism>
<accession>A0A8S4PEL6</accession>
<dbReference type="InterPro" id="IPR001005">
    <property type="entry name" value="SANT/Myb"/>
</dbReference>
<dbReference type="PANTHER" id="PTHR16124:SF3">
    <property type="entry name" value="MIS18-BINDING PROTEIN 1"/>
    <property type="match status" value="1"/>
</dbReference>
<feature type="compositionally biased region" description="Low complexity" evidence="1">
    <location>
        <begin position="1510"/>
        <end position="1523"/>
    </location>
</feature>
<feature type="compositionally biased region" description="Low complexity" evidence="1">
    <location>
        <begin position="907"/>
        <end position="931"/>
    </location>
</feature>
<name>A0A8S4PEL6_OWEFU</name>
<dbReference type="Proteomes" id="UP000749559">
    <property type="component" value="Unassembled WGS sequence"/>
</dbReference>
<feature type="region of interest" description="Disordered" evidence="1">
    <location>
        <begin position="508"/>
        <end position="714"/>
    </location>
</feature>
<feature type="region of interest" description="Disordered" evidence="1">
    <location>
        <begin position="210"/>
        <end position="238"/>
    </location>
</feature>
<proteinExistence type="predicted"/>
<feature type="compositionally biased region" description="Polar residues" evidence="1">
    <location>
        <begin position="444"/>
        <end position="463"/>
    </location>
</feature>
<feature type="domain" description="Myb-like" evidence="2">
    <location>
        <begin position="1272"/>
        <end position="1324"/>
    </location>
</feature>
<evidence type="ECO:0000313" key="3">
    <source>
        <dbReference type="EMBL" id="CAH1791488.1"/>
    </source>
</evidence>
<dbReference type="PROSITE" id="PS50090">
    <property type="entry name" value="MYB_LIKE"/>
    <property type="match status" value="1"/>
</dbReference>
<dbReference type="PANTHER" id="PTHR16124">
    <property type="entry name" value="MIS18-BINDING PROTEIN 1"/>
    <property type="match status" value="1"/>
</dbReference>
<evidence type="ECO:0000259" key="2">
    <source>
        <dbReference type="PROSITE" id="PS50090"/>
    </source>
</evidence>
<dbReference type="Gene3D" id="1.10.10.60">
    <property type="entry name" value="Homeodomain-like"/>
    <property type="match status" value="1"/>
</dbReference>
<feature type="compositionally biased region" description="Basic and acidic residues" evidence="1">
    <location>
        <begin position="1473"/>
        <end position="1493"/>
    </location>
</feature>
<dbReference type="OrthoDB" id="118550at2759"/>
<dbReference type="Pfam" id="PF00249">
    <property type="entry name" value="Myb_DNA-binding"/>
    <property type="match status" value="1"/>
</dbReference>
<dbReference type="InterPro" id="IPR015216">
    <property type="entry name" value="SANTA"/>
</dbReference>
<sequence>MNTPRPLVIGGKVTDMQLTFDALYEASPKPRVVKQSETKQSVTESAFNSLYDASPIPKIVKDKLNDSAFLNTSMGSANNPNTSLQDTSRGRSAWLTNLQCNKDKEGFLTPLSLHPVSCNSTQHSESLCERKNLVAPNDGIVERVDGELKQNCEENVPIDEYEVEGDPSSPLRKSPQRNLSPVFYWEKARADAIRQKSNLVYRHTVLSPTSFASTDQSDDSGDEDNDVSEAPTTDFVSPKKVPKSAIFKMMKNDSTNSVNEMQDSILDTSKDSMVLEPSKSKIPREKIQLKSFDSFLGDESLEMDSSNNDSPLDMNNRVLKSKHFESALVFGVKIDSKQLNNNTVENVEKSDDEGSDEISDVGDVHHKQDLQSETIPNDAASEERINSKPMNEIDDISKNCSDENHSDLNDVEINDYNNENELPIKMNLNKILDDGSDSDEIPDQSVSFENSAKYSDEYQSTTKNIEDEEEDDEFEIGEEPPHVTHLPIHMKSRAKHLNVETDDVITPLNTKRDRRRPRSLKDHLHLDDITSTNRESHKKSVQKRQSEANPDNSKTRVVLPDETNSDSDDNKNNFDFDETENNLDSDDSEHNFSIIGASKPSSKVQALSSISKNKIPKDPRQSLKTVKSSQKRSDKSSNRTLKENTRMKNTGTVNTTGRFESPTKRRSLRNVKSATKSKGVTRVGESMASDEDSEDKNENIASNGSKWKNNHEATHKDSEEALEVKETLLNWYIVPSRSTIKIQGDRLSDGQLWSSGNIRSRVNSQTVKNASGSLYKISGKMNTQASIEHGFPSIYIHDFLQGIPVNWRSLIRSNPVKAEKTKRILVSNINDTKKASPMISTSDLKKTRSGRMVKPQLAWWTGQRVKYCAGADTVEIVQESANSLVGTPNISFTQDKRQKRLREKHVQNIMNQSRRSNNQSQSIIEWSSSSDSDSKDNEGISEEMSSSKSETEDSSGEIDSNFRSVKKLNNSKRLDRQSEHHSQTDEILTVNKKKSPYSYEKKSRRSHTKAEMEFSNLIDSPKNSKRSLAKVYENQSNTAGSKNKKKAQTKRNSKNTCNYHPENNTVDASINIKISNSNINVSGYNLAEDITKMIDDRRSKRLQQQTKGRKTCYTKAKIEKENTSGSNNFELHDDYNVKTPLVRRPQRGSKTEARERIFAWSIPDSPFSPEYLMLKTKRNRNISKKVIKYDDTLESDVEKDHNFSSLKPCLINSKPKRKSSEHKDKSAMKVREKVRFDTISNKERSHRRTRTRSNKSRPLKEQNDSAQQVSNTAEDGKDIWNEEETERLYRAVKSIPATRSMFWHEVAKKVGSSKSAEHCQEFYQGQGAIVAHPSKHHKKVPAPKEKKEVGQLTGKAGTMKRKRQLRELMEEHDKAYEEDMFEATPFKKKKIIQIPNLDESDDDFDNLDSGLTPGEKYRTPKAGIPARLLRSERRTPHSSMPTPAFLKSVNRYNADLYINKLKNARKGRAIHRYGKEHIERQSQSDDTSVKLDMNRPIFDEDDHMEENANDSDQQADYYYSDDD</sequence>
<dbReference type="EMBL" id="CAIIXF020000008">
    <property type="protein sequence ID" value="CAH1791488.1"/>
    <property type="molecule type" value="Genomic_DNA"/>
</dbReference>
<feature type="compositionally biased region" description="Acidic residues" evidence="1">
    <location>
        <begin position="1499"/>
        <end position="1509"/>
    </location>
</feature>
<feature type="compositionally biased region" description="Polar residues" evidence="1">
    <location>
        <begin position="1264"/>
        <end position="1273"/>
    </location>
</feature>
<feature type="compositionally biased region" description="Basic and acidic residues" evidence="1">
    <location>
        <begin position="631"/>
        <end position="646"/>
    </location>
</feature>
<reference evidence="3" key="1">
    <citation type="submission" date="2022-03" db="EMBL/GenBank/DDBJ databases">
        <authorList>
            <person name="Martin C."/>
        </authorList>
    </citation>
    <scope>NUCLEOTIDE SEQUENCE</scope>
</reference>
<feature type="compositionally biased region" description="Basic residues" evidence="1">
    <location>
        <begin position="1244"/>
        <end position="1257"/>
    </location>
</feature>
<feature type="compositionally biased region" description="Basic and acidic residues" evidence="1">
    <location>
        <begin position="519"/>
        <end position="528"/>
    </location>
</feature>
<dbReference type="GO" id="GO:0000775">
    <property type="term" value="C:chromosome, centromeric region"/>
    <property type="evidence" value="ECO:0007669"/>
    <property type="project" value="TreeGrafter"/>
</dbReference>
<feature type="compositionally biased region" description="Acidic residues" evidence="1">
    <location>
        <begin position="216"/>
        <end position="227"/>
    </location>
</feature>
<dbReference type="SUPFAM" id="SSF46689">
    <property type="entry name" value="Homeodomain-like"/>
    <property type="match status" value="1"/>
</dbReference>
<feature type="compositionally biased region" description="Polar residues" evidence="1">
    <location>
        <begin position="599"/>
        <end position="612"/>
    </location>
</feature>
<feature type="region of interest" description="Disordered" evidence="1">
    <location>
        <begin position="1206"/>
        <end position="1279"/>
    </location>
</feature>
<dbReference type="CDD" id="cd00167">
    <property type="entry name" value="SANT"/>
    <property type="match status" value="1"/>
</dbReference>
<feature type="compositionally biased region" description="Basic and acidic residues" evidence="1">
    <location>
        <begin position="1221"/>
        <end position="1243"/>
    </location>
</feature>
<gene>
    <name evidence="3" type="ORF">OFUS_LOCUS16565</name>
</gene>
<feature type="compositionally biased region" description="Acidic residues" evidence="1">
    <location>
        <begin position="466"/>
        <end position="478"/>
    </location>
</feature>
<feature type="region of interest" description="Disordered" evidence="1">
    <location>
        <begin position="907"/>
        <end position="1062"/>
    </location>
</feature>
<feature type="region of interest" description="Disordered" evidence="1">
    <location>
        <begin position="435"/>
        <end position="485"/>
    </location>
</feature>
<feature type="region of interest" description="Disordered" evidence="1">
    <location>
        <begin position="1335"/>
        <end position="1357"/>
    </location>
</feature>
<dbReference type="InterPro" id="IPR009057">
    <property type="entry name" value="Homeodomain-like_sf"/>
</dbReference>
<dbReference type="InterPro" id="IPR039110">
    <property type="entry name" value="KNL2-like"/>
</dbReference>